<dbReference type="PANTHER" id="PTHR11804:SF83">
    <property type="entry name" value="LD37516P"/>
    <property type="match status" value="1"/>
</dbReference>
<keyword evidence="10" id="KW-1185">Reference proteome</keyword>
<dbReference type="Pfam" id="PF01432">
    <property type="entry name" value="Peptidase_M3"/>
    <property type="match status" value="1"/>
</dbReference>
<organism evidence="9 10">
    <name type="scientific">Nezara viridula</name>
    <name type="common">Southern green stink bug</name>
    <name type="synonym">Cimex viridulus</name>
    <dbReference type="NCBI Taxonomy" id="85310"/>
    <lineage>
        <taxon>Eukaryota</taxon>
        <taxon>Metazoa</taxon>
        <taxon>Ecdysozoa</taxon>
        <taxon>Arthropoda</taxon>
        <taxon>Hexapoda</taxon>
        <taxon>Insecta</taxon>
        <taxon>Pterygota</taxon>
        <taxon>Neoptera</taxon>
        <taxon>Paraneoptera</taxon>
        <taxon>Hemiptera</taxon>
        <taxon>Heteroptera</taxon>
        <taxon>Panheteroptera</taxon>
        <taxon>Pentatomomorpha</taxon>
        <taxon>Pentatomoidea</taxon>
        <taxon>Pentatomidae</taxon>
        <taxon>Pentatominae</taxon>
        <taxon>Nezara</taxon>
    </lineage>
</organism>
<dbReference type="GO" id="GO:0046872">
    <property type="term" value="F:metal ion binding"/>
    <property type="evidence" value="ECO:0007669"/>
    <property type="project" value="UniProtKB-UniRule"/>
</dbReference>
<dbReference type="EMBL" id="OV725080">
    <property type="protein sequence ID" value="CAH1400420.1"/>
    <property type="molecule type" value="Genomic_DNA"/>
</dbReference>
<dbReference type="AlphaFoldDB" id="A0A9P0MPX3"/>
<evidence type="ECO:0000256" key="4">
    <source>
        <dbReference type="ARBA" id="ARBA00022801"/>
    </source>
</evidence>
<comment type="similarity">
    <text evidence="1 7">Belongs to the peptidase M3 family.</text>
</comment>
<dbReference type="Proteomes" id="UP001152798">
    <property type="component" value="Chromosome 4"/>
</dbReference>
<keyword evidence="2 7" id="KW-0645">Protease</keyword>
<evidence type="ECO:0000259" key="8">
    <source>
        <dbReference type="Pfam" id="PF01432"/>
    </source>
</evidence>
<protein>
    <recommendedName>
        <fullName evidence="8">Peptidase M3A/M3B catalytic domain-containing protein</fullName>
    </recommendedName>
</protein>
<keyword evidence="3 7" id="KW-0479">Metal-binding</keyword>
<evidence type="ECO:0000256" key="2">
    <source>
        <dbReference type="ARBA" id="ARBA00022670"/>
    </source>
</evidence>
<accession>A0A9P0MPX3</accession>
<dbReference type="InterPro" id="IPR024077">
    <property type="entry name" value="Neurolysin/TOP_dom2"/>
</dbReference>
<dbReference type="Gene3D" id="1.10.1370.40">
    <property type="match status" value="1"/>
</dbReference>
<evidence type="ECO:0000256" key="1">
    <source>
        <dbReference type="ARBA" id="ARBA00006040"/>
    </source>
</evidence>
<dbReference type="InterPro" id="IPR024079">
    <property type="entry name" value="MetalloPept_cat_dom_sf"/>
</dbReference>
<dbReference type="InterPro" id="IPR045090">
    <property type="entry name" value="Pept_M3A_M3B"/>
</dbReference>
<dbReference type="Gene3D" id="1.10.1370.10">
    <property type="entry name" value="Neurolysin, domain 3"/>
    <property type="match status" value="1"/>
</dbReference>
<dbReference type="OrthoDB" id="534666at2759"/>
<keyword evidence="5 7" id="KW-0862">Zinc</keyword>
<evidence type="ECO:0000256" key="6">
    <source>
        <dbReference type="ARBA" id="ARBA00023049"/>
    </source>
</evidence>
<keyword evidence="4 7" id="KW-0378">Hydrolase</keyword>
<dbReference type="SUPFAM" id="SSF55486">
    <property type="entry name" value="Metalloproteases ('zincins'), catalytic domain"/>
    <property type="match status" value="1"/>
</dbReference>
<dbReference type="InterPro" id="IPR001567">
    <property type="entry name" value="Pept_M3A_M3B_dom"/>
</dbReference>
<proteinExistence type="inferred from homology"/>
<evidence type="ECO:0000256" key="7">
    <source>
        <dbReference type="RuleBase" id="RU003435"/>
    </source>
</evidence>
<dbReference type="GO" id="GO:0006508">
    <property type="term" value="P:proteolysis"/>
    <property type="evidence" value="ECO:0007669"/>
    <property type="project" value="UniProtKB-KW"/>
</dbReference>
<evidence type="ECO:0000313" key="9">
    <source>
        <dbReference type="EMBL" id="CAH1400420.1"/>
    </source>
</evidence>
<feature type="domain" description="Peptidase M3A/M3B catalytic" evidence="8">
    <location>
        <begin position="292"/>
        <end position="734"/>
    </location>
</feature>
<reference evidence="9" key="1">
    <citation type="submission" date="2022-01" db="EMBL/GenBank/DDBJ databases">
        <authorList>
            <person name="King R."/>
        </authorList>
    </citation>
    <scope>NUCLEOTIDE SEQUENCE</scope>
</reference>
<dbReference type="GO" id="GO:0004222">
    <property type="term" value="F:metalloendopeptidase activity"/>
    <property type="evidence" value="ECO:0007669"/>
    <property type="project" value="InterPro"/>
</dbReference>
<keyword evidence="6 7" id="KW-0482">Metalloprotease</keyword>
<evidence type="ECO:0000313" key="10">
    <source>
        <dbReference type="Proteomes" id="UP001152798"/>
    </source>
</evidence>
<sequence length="740" mass="85596">MFFILNDYFYRRALCYCFVTCCRFIFSVGRTMAVSLFKGKLWIPKSFRLFQQIRNGYIVLLPESNPENLNQNPLFKSGLPDFENLTLDNCSMTFGKYILDFEHCVRETENKVVGNKEGGIDIFEDVIDHFEESGAQLETTWGLLKTLFMVDNKLIPPDKYMSLHERARSARSLKYRSRYIYNLLKGCDLNKLTEEEQRVVSKFRLEGKLNGLELGAEGAELFQQILIKLTKETNDFGEKYKISFPKYSHTITDGMVTRDFPEDLLKSLSINRSGNQYEGPWSINLKHAEKFLKFCPDRRLRWNTWLAQRQISSVESGPQLNNSKTIEAIRKLRKDMANVLGYITYAHMSMETKMAGSLSNVQQTLDILLNKAKQLQSSEIESLQEFAEDRGFRGRLELWDVPFWERRQKQELFNWDERKLKEYFSYEKVINGLLDVCSEMFSLRFEVAKSKTWHQDVKLINIYDQDSSRPIAGLYIDPFAREGKTYTPGQVVCIRPSARALGPSIPLAAIVFSFKPPSSKEPSLLDFEGVENIFKKFGHALQQLLSTVNYIEVSGLSYIEWDAVEVVSNVMSLWLNDPEILEKISGHYKTNEPLPVTSLDDVRRHLSGYYMSEEIYKANLDLELHSSTEFWNKIVKRLWPEHFIFDLDPSDLHPCSMVQSFAGVFGAAYFSHIWAKMLAQDVYTSFQAEKDKKTVGLRFRDTFLSFGGACHPSEVFRRFQGRDPSPEALLASIGKRQTES</sequence>
<comment type="cofactor">
    <cofactor evidence="7">
        <name>Zn(2+)</name>
        <dbReference type="ChEBI" id="CHEBI:29105"/>
    </cofactor>
    <text evidence="7">Binds 1 zinc ion.</text>
</comment>
<dbReference type="Gene3D" id="3.40.390.10">
    <property type="entry name" value="Collagenase (Catalytic Domain)"/>
    <property type="match status" value="1"/>
</dbReference>
<dbReference type="PANTHER" id="PTHR11804">
    <property type="entry name" value="PROTEASE M3 THIMET OLIGOPEPTIDASE-RELATED"/>
    <property type="match status" value="1"/>
</dbReference>
<evidence type="ECO:0000256" key="5">
    <source>
        <dbReference type="ARBA" id="ARBA00022833"/>
    </source>
</evidence>
<evidence type="ECO:0000256" key="3">
    <source>
        <dbReference type="ARBA" id="ARBA00022723"/>
    </source>
</evidence>
<gene>
    <name evidence="9" type="ORF">NEZAVI_LOCUS9663</name>
</gene>
<name>A0A9P0MPX3_NEZVI</name>